<feature type="compositionally biased region" description="Polar residues" evidence="1">
    <location>
        <begin position="45"/>
        <end position="62"/>
    </location>
</feature>
<evidence type="ECO:0000313" key="2">
    <source>
        <dbReference type="EMBL" id="QDQ25064.1"/>
    </source>
</evidence>
<evidence type="ECO:0008006" key="4">
    <source>
        <dbReference type="Google" id="ProtNLM"/>
    </source>
</evidence>
<organism evidence="2 3">
    <name type="scientific">Chitinimonas arctica</name>
    <dbReference type="NCBI Taxonomy" id="2594795"/>
    <lineage>
        <taxon>Bacteria</taxon>
        <taxon>Pseudomonadati</taxon>
        <taxon>Pseudomonadota</taxon>
        <taxon>Betaproteobacteria</taxon>
        <taxon>Neisseriales</taxon>
        <taxon>Chitinibacteraceae</taxon>
        <taxon>Chitinimonas</taxon>
    </lineage>
</organism>
<dbReference type="EMBL" id="CP041730">
    <property type="protein sequence ID" value="QDQ25064.1"/>
    <property type="molecule type" value="Genomic_DNA"/>
</dbReference>
<feature type="region of interest" description="Disordered" evidence="1">
    <location>
        <begin position="1"/>
        <end position="82"/>
    </location>
</feature>
<evidence type="ECO:0000256" key="1">
    <source>
        <dbReference type="SAM" id="MobiDB-lite"/>
    </source>
</evidence>
<name>A0A516SA89_9NEIS</name>
<keyword evidence="3" id="KW-1185">Reference proteome</keyword>
<reference evidence="3" key="1">
    <citation type="submission" date="2019-07" db="EMBL/GenBank/DDBJ databases">
        <title>Chitinimonas sp. nov., isolated from Ny-Alesund, arctica soil.</title>
        <authorList>
            <person name="Xu Q."/>
            <person name="Peng F."/>
        </authorList>
    </citation>
    <scope>NUCLEOTIDE SEQUENCE [LARGE SCALE GENOMIC DNA]</scope>
    <source>
        <strain evidence="3">R3-44</strain>
    </source>
</reference>
<proteinExistence type="predicted"/>
<evidence type="ECO:0000313" key="3">
    <source>
        <dbReference type="Proteomes" id="UP000317550"/>
    </source>
</evidence>
<protein>
    <recommendedName>
        <fullName evidence="4">Flagellar hook-length control protein FliK</fullName>
    </recommendedName>
</protein>
<feature type="compositionally biased region" description="Basic and acidic residues" evidence="1">
    <location>
        <begin position="19"/>
        <end position="36"/>
    </location>
</feature>
<sequence length="164" mass="17682">MSTFPLEGTKPLRAGRTSGRQEPDEESKRRFKKLLDLQDAVTAPPSGQASPWQAMSTPLSLETEQRLRGAPQASKQSQPAQMPLLTASSTLDGAGSVLHLRLLSGPLPGIELHVSLVAGALTLKLSTSDKRHHDKLTGKLASLEASLQDLFDYPLSLKVLHEPC</sequence>
<dbReference type="Proteomes" id="UP000317550">
    <property type="component" value="Chromosome"/>
</dbReference>
<dbReference type="RefSeq" id="WP_143855989.1">
    <property type="nucleotide sequence ID" value="NZ_CP041730.1"/>
</dbReference>
<feature type="compositionally biased region" description="Low complexity" evidence="1">
    <location>
        <begin position="70"/>
        <end position="81"/>
    </location>
</feature>
<dbReference type="KEGG" id="cari:FNU76_01135"/>
<accession>A0A516SA89</accession>
<gene>
    <name evidence="2" type="ORF">FNU76_01135</name>
</gene>
<dbReference type="AlphaFoldDB" id="A0A516SA89"/>